<evidence type="ECO:0000256" key="13">
    <source>
        <dbReference type="RuleBase" id="RU003657"/>
    </source>
</evidence>
<dbReference type="InterPro" id="IPR011060">
    <property type="entry name" value="RibuloseP-bd_barrel"/>
</dbReference>
<evidence type="ECO:0000256" key="3">
    <source>
        <dbReference type="ARBA" id="ARBA00005133"/>
    </source>
</evidence>
<dbReference type="CDD" id="cd04732">
    <property type="entry name" value="HisA"/>
    <property type="match status" value="1"/>
</dbReference>
<evidence type="ECO:0000256" key="8">
    <source>
        <dbReference type="ARBA" id="ARBA00022605"/>
    </source>
</evidence>
<dbReference type="AlphaFoldDB" id="A0A1G8KLK8"/>
<gene>
    <name evidence="12" type="primary">hisA</name>
    <name evidence="15" type="ORF">SAMN04488123_102181</name>
</gene>
<evidence type="ECO:0000256" key="9">
    <source>
        <dbReference type="ARBA" id="ARBA00023102"/>
    </source>
</evidence>
<dbReference type="InterPro" id="IPR044524">
    <property type="entry name" value="Isoase_HisA-like"/>
</dbReference>
<dbReference type="OrthoDB" id="9807749at2"/>
<dbReference type="GO" id="GO:0003949">
    <property type="term" value="F:1-(5-phosphoribosyl)-5-[(5-phosphoribosylamino)methylideneamino]imidazole-4-carboxamide isomerase activity"/>
    <property type="evidence" value="ECO:0007669"/>
    <property type="project" value="UniProtKB-UniRule"/>
</dbReference>
<dbReference type="Proteomes" id="UP000198853">
    <property type="component" value="Unassembled WGS sequence"/>
</dbReference>
<comment type="similarity">
    <text evidence="4 12 13">Belongs to the HisA/HisF family.</text>
</comment>
<comment type="subcellular location">
    <subcellularLocation>
        <location evidence="2 12 14">Cytoplasm</location>
    </subcellularLocation>
</comment>
<organism evidence="15 16">
    <name type="scientific">Natribacillus halophilus</name>
    <dbReference type="NCBI Taxonomy" id="549003"/>
    <lineage>
        <taxon>Bacteria</taxon>
        <taxon>Bacillati</taxon>
        <taxon>Bacillota</taxon>
        <taxon>Bacilli</taxon>
        <taxon>Bacillales</taxon>
        <taxon>Bacillaceae</taxon>
        <taxon>Natribacillus</taxon>
    </lineage>
</organism>
<name>A0A1G8KLK8_9BACI</name>
<dbReference type="Pfam" id="PF00977">
    <property type="entry name" value="His_biosynth"/>
    <property type="match status" value="1"/>
</dbReference>
<evidence type="ECO:0000256" key="10">
    <source>
        <dbReference type="ARBA" id="ARBA00023235"/>
    </source>
</evidence>
<evidence type="ECO:0000256" key="11">
    <source>
        <dbReference type="ARBA" id="ARBA00030547"/>
    </source>
</evidence>
<evidence type="ECO:0000256" key="4">
    <source>
        <dbReference type="ARBA" id="ARBA00009667"/>
    </source>
</evidence>
<comment type="pathway">
    <text evidence="3 12 14">Amino-acid biosynthesis; L-histidine biosynthesis; L-histidine from 5-phospho-alpha-D-ribose 1-diphosphate: step 4/9.</text>
</comment>
<evidence type="ECO:0000313" key="15">
    <source>
        <dbReference type="EMBL" id="SDI44288.1"/>
    </source>
</evidence>
<dbReference type="EMBL" id="FNEN01000002">
    <property type="protein sequence ID" value="SDI44288.1"/>
    <property type="molecule type" value="Genomic_DNA"/>
</dbReference>
<evidence type="ECO:0000256" key="2">
    <source>
        <dbReference type="ARBA" id="ARBA00004496"/>
    </source>
</evidence>
<dbReference type="Gene3D" id="3.20.20.70">
    <property type="entry name" value="Aldolase class I"/>
    <property type="match status" value="1"/>
</dbReference>
<dbReference type="FunFam" id="3.20.20.70:FF:000009">
    <property type="entry name" value="1-(5-phosphoribosyl)-5-[(5-phosphoribosylamino)methylideneamino] imidazole-4-carboxamide isomerase"/>
    <property type="match status" value="1"/>
</dbReference>
<dbReference type="GO" id="GO:0000105">
    <property type="term" value="P:L-histidine biosynthetic process"/>
    <property type="evidence" value="ECO:0007669"/>
    <property type="project" value="UniProtKB-UniRule"/>
</dbReference>
<dbReference type="NCBIfam" id="TIGR00007">
    <property type="entry name" value="1-(5-phosphoribosyl)-5-[(5-phosphoribosylamino)methylideneamino]imidazole-4-carboxamide isomerase"/>
    <property type="match status" value="1"/>
</dbReference>
<keyword evidence="9 12" id="KW-0368">Histidine biosynthesis</keyword>
<dbReference type="GO" id="GO:0000162">
    <property type="term" value="P:L-tryptophan biosynthetic process"/>
    <property type="evidence" value="ECO:0007669"/>
    <property type="project" value="TreeGrafter"/>
</dbReference>
<proteinExistence type="inferred from homology"/>
<sequence>MTAFNLFPAIDIRDGKCVRLRQGDYNRETVYGDSPAEMAASFVADGADWIHVVDLDGAREKRPVNDEEIFRISAETGVRIQVGGGIRTEQDVERYLSGGVDRVILGSVAVHNPDFTREMLARYPGRIVIGLDARDGQVAVNGWLESSGVQAETLAAEMKAAGADTFIFTDIEKDGMLQGPNVEAVAALARTSGTKVIASGGVTGLEDVRTLVRYREEGVVGAIVGKALYTGRLDLAEALKEVKGSC</sequence>
<dbReference type="RefSeq" id="WP_090396094.1">
    <property type="nucleotide sequence ID" value="NZ_FNEN01000002.1"/>
</dbReference>
<evidence type="ECO:0000256" key="1">
    <source>
        <dbReference type="ARBA" id="ARBA00000901"/>
    </source>
</evidence>
<dbReference type="InterPro" id="IPR006063">
    <property type="entry name" value="HisA_bact_arch"/>
</dbReference>
<dbReference type="HAMAP" id="MF_01014">
    <property type="entry name" value="HisA"/>
    <property type="match status" value="1"/>
</dbReference>
<keyword evidence="8 12" id="KW-0028">Amino-acid biosynthesis</keyword>
<evidence type="ECO:0000256" key="6">
    <source>
        <dbReference type="ARBA" id="ARBA00018464"/>
    </source>
</evidence>
<keyword evidence="16" id="KW-1185">Reference proteome</keyword>
<keyword evidence="7 12" id="KW-0963">Cytoplasm</keyword>
<dbReference type="InterPro" id="IPR013785">
    <property type="entry name" value="Aldolase_TIM"/>
</dbReference>
<evidence type="ECO:0000256" key="14">
    <source>
        <dbReference type="RuleBase" id="RU003658"/>
    </source>
</evidence>
<dbReference type="EC" id="5.3.1.16" evidence="5 12"/>
<dbReference type="GO" id="GO:0005737">
    <property type="term" value="C:cytoplasm"/>
    <property type="evidence" value="ECO:0007669"/>
    <property type="project" value="UniProtKB-SubCell"/>
</dbReference>
<evidence type="ECO:0000256" key="5">
    <source>
        <dbReference type="ARBA" id="ARBA00012550"/>
    </source>
</evidence>
<evidence type="ECO:0000256" key="12">
    <source>
        <dbReference type="HAMAP-Rule" id="MF_01014"/>
    </source>
</evidence>
<evidence type="ECO:0000313" key="16">
    <source>
        <dbReference type="Proteomes" id="UP000198853"/>
    </source>
</evidence>
<dbReference type="PANTHER" id="PTHR43090">
    <property type="entry name" value="1-(5-PHOSPHORIBOSYL)-5-[(5-PHOSPHORIBOSYLAMINO)METHYLIDENEAMINO] IMIDAZOLE-4-CARBOXAMIDE ISOMERASE"/>
    <property type="match status" value="1"/>
</dbReference>
<accession>A0A1G8KLK8</accession>
<dbReference type="InterPro" id="IPR023016">
    <property type="entry name" value="HisA/PriA"/>
</dbReference>
<keyword evidence="10 12" id="KW-0413">Isomerase</keyword>
<feature type="active site" description="Proton donor" evidence="12">
    <location>
        <position position="132"/>
    </location>
</feature>
<dbReference type="UniPathway" id="UPA00031">
    <property type="reaction ID" value="UER00009"/>
</dbReference>
<feature type="active site" description="Proton acceptor" evidence="12">
    <location>
        <position position="11"/>
    </location>
</feature>
<dbReference type="InterPro" id="IPR006062">
    <property type="entry name" value="His_biosynth"/>
</dbReference>
<reference evidence="15 16" key="1">
    <citation type="submission" date="2016-10" db="EMBL/GenBank/DDBJ databases">
        <authorList>
            <person name="de Groot N.N."/>
        </authorList>
    </citation>
    <scope>NUCLEOTIDE SEQUENCE [LARGE SCALE GENOMIC DNA]</scope>
    <source>
        <strain evidence="15 16">DSM 21771</strain>
    </source>
</reference>
<protein>
    <recommendedName>
        <fullName evidence="6 12">1-(5-phosphoribosyl)-5-[(5-phosphoribosylamino)methylideneamino] imidazole-4-carboxamide isomerase</fullName>
        <ecNumber evidence="5 12">5.3.1.16</ecNumber>
    </recommendedName>
    <alternativeName>
        <fullName evidence="11 12">Phosphoribosylformimino-5-aminoimidazole carboxamide ribotide isomerase</fullName>
    </alternativeName>
</protein>
<dbReference type="SUPFAM" id="SSF51366">
    <property type="entry name" value="Ribulose-phoshate binding barrel"/>
    <property type="match status" value="1"/>
</dbReference>
<dbReference type="PANTHER" id="PTHR43090:SF2">
    <property type="entry name" value="1-(5-PHOSPHORIBOSYL)-5-[(5-PHOSPHORIBOSYLAMINO)METHYLIDENEAMINO] IMIDAZOLE-4-CARBOXAMIDE ISOMERASE"/>
    <property type="match status" value="1"/>
</dbReference>
<evidence type="ECO:0000256" key="7">
    <source>
        <dbReference type="ARBA" id="ARBA00022490"/>
    </source>
</evidence>
<comment type="catalytic activity">
    <reaction evidence="1 12 14">
        <text>1-(5-phospho-beta-D-ribosyl)-5-[(5-phospho-beta-D-ribosylamino)methylideneamino]imidazole-4-carboxamide = 5-[(5-phospho-1-deoxy-D-ribulos-1-ylimino)methylamino]-1-(5-phospho-beta-D-ribosyl)imidazole-4-carboxamide</text>
        <dbReference type="Rhea" id="RHEA:15469"/>
        <dbReference type="ChEBI" id="CHEBI:58435"/>
        <dbReference type="ChEBI" id="CHEBI:58525"/>
        <dbReference type="EC" id="5.3.1.16"/>
    </reaction>
</comment>